<feature type="domain" description="THD" evidence="17">
    <location>
        <begin position="102"/>
        <end position="227"/>
    </location>
</feature>
<keyword evidence="8 16" id="KW-1133">Transmembrane helix</keyword>
<keyword evidence="9" id="KW-1064">Adaptive immunity</keyword>
<evidence type="ECO:0000256" key="13">
    <source>
        <dbReference type="ARBA" id="ARBA00059256"/>
    </source>
</evidence>
<evidence type="ECO:0000256" key="9">
    <source>
        <dbReference type="ARBA" id="ARBA00023130"/>
    </source>
</evidence>
<evidence type="ECO:0000256" key="6">
    <source>
        <dbReference type="ARBA" id="ARBA00022859"/>
    </source>
</evidence>
<feature type="transmembrane region" description="Helical" evidence="16">
    <location>
        <begin position="83"/>
        <end position="108"/>
    </location>
</feature>
<keyword evidence="3" id="KW-1003">Cell membrane</keyword>
<keyword evidence="5 16" id="KW-0812">Transmembrane</keyword>
<dbReference type="InterPro" id="IPR042380">
    <property type="entry name" value="TNFSF18"/>
</dbReference>
<dbReference type="GO" id="GO:0080090">
    <property type="term" value="P:regulation of primary metabolic process"/>
    <property type="evidence" value="ECO:0007669"/>
    <property type="project" value="UniProtKB-ARBA"/>
</dbReference>
<evidence type="ECO:0000259" key="17">
    <source>
        <dbReference type="PROSITE" id="PS50049"/>
    </source>
</evidence>
<proteinExistence type="evidence at transcript level"/>
<dbReference type="PROSITE" id="PS50049">
    <property type="entry name" value="THD_2"/>
    <property type="match status" value="1"/>
</dbReference>
<keyword evidence="12" id="KW-0325">Glycoprotein</keyword>
<evidence type="ECO:0000256" key="4">
    <source>
        <dbReference type="ARBA" id="ARBA00022514"/>
    </source>
</evidence>
<evidence type="ECO:0000256" key="1">
    <source>
        <dbReference type="ARBA" id="ARBA00004401"/>
    </source>
</evidence>
<dbReference type="GO" id="GO:0042129">
    <property type="term" value="P:regulation of T cell proliferation"/>
    <property type="evidence" value="ECO:0007669"/>
    <property type="project" value="TreeGrafter"/>
</dbReference>
<evidence type="ECO:0000256" key="5">
    <source>
        <dbReference type="ARBA" id="ARBA00022692"/>
    </source>
</evidence>
<dbReference type="SUPFAM" id="SSF49842">
    <property type="entry name" value="TNF-like"/>
    <property type="match status" value="1"/>
</dbReference>
<protein>
    <recommendedName>
        <fullName evidence="14">Tumor necrosis factor ligand superfamily member 18</fullName>
    </recommendedName>
    <alternativeName>
        <fullName evidence="15">Glucocorticoid-induced TNF-related ligand</fullName>
    </alternativeName>
</protein>
<evidence type="ECO:0000256" key="16">
    <source>
        <dbReference type="SAM" id="Phobius"/>
    </source>
</evidence>
<accession>A0A0U5J7Q3</accession>
<dbReference type="InterPro" id="IPR008983">
    <property type="entry name" value="Tumour_necrosis_fac-like_dom"/>
</dbReference>
<dbReference type="GO" id="GO:0045785">
    <property type="term" value="P:positive regulation of cell adhesion"/>
    <property type="evidence" value="ECO:0007669"/>
    <property type="project" value="UniProtKB-ARBA"/>
</dbReference>
<dbReference type="GO" id="GO:0009986">
    <property type="term" value="C:cell surface"/>
    <property type="evidence" value="ECO:0007669"/>
    <property type="project" value="TreeGrafter"/>
</dbReference>
<evidence type="ECO:0000313" key="18">
    <source>
        <dbReference type="EMBL" id="CTQ86268.1"/>
    </source>
</evidence>
<organism evidence="18">
    <name type="scientific">Dasypus novemcinctus</name>
    <name type="common">Nine-banded armadillo</name>
    <dbReference type="NCBI Taxonomy" id="9361"/>
    <lineage>
        <taxon>Eukaryota</taxon>
        <taxon>Metazoa</taxon>
        <taxon>Chordata</taxon>
        <taxon>Craniata</taxon>
        <taxon>Vertebrata</taxon>
        <taxon>Euteleostomi</taxon>
        <taxon>Mammalia</taxon>
        <taxon>Eutheria</taxon>
        <taxon>Xenarthra</taxon>
        <taxon>Cingulata</taxon>
        <taxon>Dasypodidae</taxon>
        <taxon>Dasypus</taxon>
    </lineage>
</organism>
<dbReference type="GO" id="GO:0005164">
    <property type="term" value="F:tumor necrosis factor receptor binding"/>
    <property type="evidence" value="ECO:0007669"/>
    <property type="project" value="InterPro"/>
</dbReference>
<dbReference type="OrthoDB" id="9096520at2759"/>
<evidence type="ECO:0000256" key="2">
    <source>
        <dbReference type="ARBA" id="ARBA00008670"/>
    </source>
</evidence>
<evidence type="ECO:0000256" key="8">
    <source>
        <dbReference type="ARBA" id="ARBA00022989"/>
    </source>
</evidence>
<evidence type="ECO:0000256" key="10">
    <source>
        <dbReference type="ARBA" id="ARBA00023136"/>
    </source>
</evidence>
<comment type="similarity">
    <text evidence="2">Belongs to the tumor necrosis factor family.</text>
</comment>
<dbReference type="EMBL" id="LN874503">
    <property type="protein sequence ID" value="CTQ86268.1"/>
    <property type="molecule type" value="mRNA"/>
</dbReference>
<evidence type="ECO:0000256" key="14">
    <source>
        <dbReference type="ARBA" id="ARBA00074590"/>
    </source>
</evidence>
<dbReference type="GO" id="GO:0002309">
    <property type="term" value="P:T cell proliferation involved in immune response"/>
    <property type="evidence" value="ECO:0007669"/>
    <property type="project" value="InterPro"/>
</dbReference>
<keyword evidence="11" id="KW-1015">Disulfide bond</keyword>
<keyword evidence="6" id="KW-0391">Immunity</keyword>
<evidence type="ECO:0000256" key="7">
    <source>
        <dbReference type="ARBA" id="ARBA00022968"/>
    </source>
</evidence>
<evidence type="ECO:0000256" key="3">
    <source>
        <dbReference type="ARBA" id="ARBA00022475"/>
    </source>
</evidence>
<evidence type="ECO:0000256" key="12">
    <source>
        <dbReference type="ARBA" id="ARBA00023180"/>
    </source>
</evidence>
<dbReference type="AlphaFoldDB" id="A0A0U5J7Q3"/>
<dbReference type="GO" id="GO:0005125">
    <property type="term" value="F:cytokine activity"/>
    <property type="evidence" value="ECO:0007669"/>
    <property type="project" value="UniProtKB-KW"/>
</dbReference>
<comment type="subcellular location">
    <subcellularLocation>
        <location evidence="1">Cell membrane</location>
        <topology evidence="1">Single-pass type II membrane protein</topology>
    </subcellularLocation>
</comment>
<reference evidence="18" key="2">
    <citation type="journal article" date="2019" name="Gene Rep">
        <title>Eutherian third-party data gene collections.</title>
        <authorList>
            <person name="Premzl M."/>
        </authorList>
    </citation>
    <scope>NUCLEOTIDE SEQUENCE</scope>
</reference>
<keyword evidence="4" id="KW-0202">Cytokine</keyword>
<dbReference type="FunFam" id="2.60.120.40:FF:000026">
    <property type="entry name" value="Tumor necrosis factor ligand superfamily member 18"/>
    <property type="match status" value="1"/>
</dbReference>
<dbReference type="GO" id="GO:0042802">
    <property type="term" value="F:identical protein binding"/>
    <property type="evidence" value="ECO:0007669"/>
    <property type="project" value="UniProtKB-ARBA"/>
</dbReference>
<gene>
    <name evidence="18" type="primary">TNLG2A</name>
</gene>
<evidence type="ECO:0000256" key="11">
    <source>
        <dbReference type="ARBA" id="ARBA00023157"/>
    </source>
</evidence>
<dbReference type="GO" id="GO:0002250">
    <property type="term" value="P:adaptive immune response"/>
    <property type="evidence" value="ECO:0007669"/>
    <property type="project" value="UniProtKB-KW"/>
</dbReference>
<dbReference type="Gene3D" id="2.60.120.40">
    <property type="match status" value="1"/>
</dbReference>
<comment type="function">
    <text evidence="13">Cytokine that binds to TNFRSF18/AITR/GITR. Regulates T-cell responses. Can function as costimulator and lower the threshold for T-cell activation and T-cell proliferation. Important for interactions between activated T-lymphocytes and endothelial cells. Mediates activation of NF-kappa-B. Triggers increased phosphorylation of STAT1 and up-regulates expression of VCAM1 and ICAM1. Promotes leukocyte adhesion to endothelial cells. Regulates migration of monocytes from the splenic reservoir to sites of inflammation.</text>
</comment>
<dbReference type="GO" id="GO:0005886">
    <property type="term" value="C:plasma membrane"/>
    <property type="evidence" value="ECO:0007669"/>
    <property type="project" value="UniProtKB-SubCell"/>
</dbReference>
<evidence type="ECO:0000256" key="15">
    <source>
        <dbReference type="ARBA" id="ARBA00078193"/>
    </source>
</evidence>
<name>A0A0U5J7Q3_DASNO</name>
<dbReference type="GO" id="GO:0002687">
    <property type="term" value="P:positive regulation of leukocyte migration"/>
    <property type="evidence" value="ECO:0007669"/>
    <property type="project" value="UniProtKB-ARBA"/>
</dbReference>
<dbReference type="PANTHER" id="PTHR15267">
    <property type="entry name" value="TUMOR NECROSIS FACTOR LIGAND SUPERFAMILY MEMBER 18"/>
    <property type="match status" value="1"/>
</dbReference>
<sequence>MRMPLLRSIVCQHSIRRKTPPHLPTTNYHNTTKHGLLHRSPIIVNLCFPQQSFFQKISLSHVENMPLNHSSPQGAQRWSWKPWLLSSTIVILLLFCSCSVLIFTFLLLKNANEPCGAKFGPLPSKWQTTSSELTCVNKTSDWKLRILHSGVYLIYGQVAPNATYKETAPFEVRLSKNDDILQSLKDKSKVQNVGGTYELHAEDTIVLEFNSDYQVLENNTYWGILLLANPQFI</sequence>
<dbReference type="PANTHER" id="PTHR15267:SF1">
    <property type="entry name" value="TUMOR NECROSIS FACTOR LIGAND SUPERFAMILY MEMBER 18"/>
    <property type="match status" value="1"/>
</dbReference>
<keyword evidence="10 16" id="KW-0472">Membrane</keyword>
<dbReference type="GO" id="GO:0060255">
    <property type="term" value="P:regulation of macromolecule metabolic process"/>
    <property type="evidence" value="ECO:0007669"/>
    <property type="project" value="UniProtKB-ARBA"/>
</dbReference>
<reference evidence="18" key="1">
    <citation type="journal article" date="2016" name="Immunogenetics">
        <title>Comparative genomic analysis of eutherian tumor necrosis factor ligand genes.</title>
        <authorList>
            <person name="Premzl M."/>
        </authorList>
    </citation>
    <scope>NUCLEOTIDE SEQUENCE</scope>
</reference>
<keyword evidence="7" id="KW-0735">Signal-anchor</keyword>
<dbReference type="GO" id="GO:0005615">
    <property type="term" value="C:extracellular space"/>
    <property type="evidence" value="ECO:0007669"/>
    <property type="project" value="UniProtKB-KW"/>
</dbReference>
<dbReference type="GO" id="GO:0033209">
    <property type="term" value="P:tumor necrosis factor-mediated signaling pathway"/>
    <property type="evidence" value="ECO:0007669"/>
    <property type="project" value="InterPro"/>
</dbReference>
<dbReference type="InterPro" id="IPR006052">
    <property type="entry name" value="TNF_dom"/>
</dbReference>